<keyword evidence="11" id="KW-1185">Reference proteome</keyword>
<dbReference type="EC" id="3.4.11.-" evidence="10"/>
<dbReference type="PRINTS" id="PR00919">
    <property type="entry name" value="THERMOPTASE"/>
</dbReference>
<proteinExistence type="inferred from homology"/>
<reference evidence="10 11" key="1">
    <citation type="submission" date="2020-08" db="EMBL/GenBank/DDBJ databases">
        <title>The Agave Microbiome: Exploring the role of microbial communities in plant adaptations to desert environments.</title>
        <authorList>
            <person name="Partida-Martinez L.P."/>
        </authorList>
    </citation>
    <scope>NUCLEOTIDE SEQUENCE [LARGE SCALE GENOMIC DNA]</scope>
    <source>
        <strain evidence="10 11">AT3.9</strain>
    </source>
</reference>
<evidence type="ECO:0000256" key="2">
    <source>
        <dbReference type="ARBA" id="ARBA00001946"/>
    </source>
</evidence>
<name>A0A7W4VIW1_9HYPH</name>
<evidence type="ECO:0000256" key="5">
    <source>
        <dbReference type="ARBA" id="ARBA00022438"/>
    </source>
</evidence>
<gene>
    <name evidence="10" type="ORF">FHR70_001049</name>
</gene>
<dbReference type="GO" id="GO:0006508">
    <property type="term" value="P:proteolysis"/>
    <property type="evidence" value="ECO:0007669"/>
    <property type="project" value="UniProtKB-KW"/>
</dbReference>
<evidence type="ECO:0000256" key="3">
    <source>
        <dbReference type="ARBA" id="ARBA00001947"/>
    </source>
</evidence>
<dbReference type="RefSeq" id="WP_183447757.1">
    <property type="nucleotide sequence ID" value="NZ_JACHWB010000001.1"/>
</dbReference>
<evidence type="ECO:0000256" key="8">
    <source>
        <dbReference type="ARBA" id="ARBA00022801"/>
    </source>
</evidence>
<keyword evidence="7" id="KW-0479">Metal-binding</keyword>
<dbReference type="InterPro" id="IPR052170">
    <property type="entry name" value="M29_Exopeptidase"/>
</dbReference>
<comment type="cofactor">
    <cofactor evidence="3">
        <name>Zn(2+)</name>
        <dbReference type="ChEBI" id="CHEBI:29105"/>
    </cofactor>
</comment>
<dbReference type="PANTHER" id="PTHR34448">
    <property type="entry name" value="AMINOPEPTIDASE"/>
    <property type="match status" value="1"/>
</dbReference>
<evidence type="ECO:0000313" key="11">
    <source>
        <dbReference type="Proteomes" id="UP000532010"/>
    </source>
</evidence>
<keyword evidence="8 10" id="KW-0378">Hydrolase</keyword>
<protein>
    <submittedName>
        <fullName evidence="10">Aminopeptidase</fullName>
        <ecNumber evidence="10">3.4.11.-</ecNumber>
    </submittedName>
</protein>
<dbReference type="AlphaFoldDB" id="A0A7W4VIW1"/>
<dbReference type="Pfam" id="PF02073">
    <property type="entry name" value="Peptidase_M29"/>
    <property type="match status" value="1"/>
</dbReference>
<evidence type="ECO:0000256" key="4">
    <source>
        <dbReference type="ARBA" id="ARBA00008236"/>
    </source>
</evidence>
<dbReference type="GO" id="GO:0008237">
    <property type="term" value="F:metallopeptidase activity"/>
    <property type="evidence" value="ECO:0007669"/>
    <property type="project" value="UniProtKB-KW"/>
</dbReference>
<keyword evidence="6" id="KW-0645">Protease</keyword>
<organism evidence="10 11">
    <name type="scientific">Microvirga lupini</name>
    <dbReference type="NCBI Taxonomy" id="420324"/>
    <lineage>
        <taxon>Bacteria</taxon>
        <taxon>Pseudomonadati</taxon>
        <taxon>Pseudomonadota</taxon>
        <taxon>Alphaproteobacteria</taxon>
        <taxon>Hyphomicrobiales</taxon>
        <taxon>Methylobacteriaceae</taxon>
        <taxon>Microvirga</taxon>
    </lineage>
</organism>
<sequence>MNEQVRNLPDAASHAQLLDRLAEVAVRVGLGLKPGQELVLTAPLDAVALVRRITEHAYKAGASLVTTIFSDEESTLMRFRHGQDEGFDTAPAWLYEGMAEAYKKGAARLAIVGEDPSLLAKEDPEKVSRANRARSKAYMPALNMIAGFDINWTIVAAATPAWAKTVFPDDTDEVALAKLWQAIFSASRVDTPDPIAAWEKHNKALQARTRMLNGKNYAALHFRGPGTDLRVGLADGHEWNGGSTTAKNGLVCNANIPTEEVFTTPHKDRVDGTVTSTKPLSYNGTLIQDIQVRFEGGRIVESRARTGEAVLNKVLDTDEGARRLGEVALVPYSSPISQSGLLFFNTLFDENASSHIALGQAYSKCIGGGGAMGEDELASRGSNKSLIHIDWMIGSDQVDVDGITQDGRAEPLMRGGEWVTS</sequence>
<evidence type="ECO:0000256" key="1">
    <source>
        <dbReference type="ARBA" id="ARBA00001941"/>
    </source>
</evidence>
<evidence type="ECO:0000313" key="10">
    <source>
        <dbReference type="EMBL" id="MBB3018009.1"/>
    </source>
</evidence>
<accession>A0A7W4VIW1</accession>
<comment type="cofactor">
    <cofactor evidence="1">
        <name>Co(2+)</name>
        <dbReference type="ChEBI" id="CHEBI:48828"/>
    </cofactor>
</comment>
<comment type="caution">
    <text evidence="10">The sequence shown here is derived from an EMBL/GenBank/DDBJ whole genome shotgun (WGS) entry which is preliminary data.</text>
</comment>
<comment type="cofactor">
    <cofactor evidence="2">
        <name>Mg(2+)</name>
        <dbReference type="ChEBI" id="CHEBI:18420"/>
    </cofactor>
</comment>
<dbReference type="SUPFAM" id="SSF144052">
    <property type="entry name" value="Thermophilic metalloprotease-like"/>
    <property type="match status" value="1"/>
</dbReference>
<keyword evidence="9" id="KW-0482">Metalloprotease</keyword>
<keyword evidence="5 10" id="KW-0031">Aminopeptidase</keyword>
<dbReference type="GO" id="GO:0046872">
    <property type="term" value="F:metal ion binding"/>
    <property type="evidence" value="ECO:0007669"/>
    <property type="project" value="UniProtKB-KW"/>
</dbReference>
<dbReference type="GO" id="GO:0004177">
    <property type="term" value="F:aminopeptidase activity"/>
    <property type="evidence" value="ECO:0007669"/>
    <property type="project" value="UniProtKB-KW"/>
</dbReference>
<evidence type="ECO:0000256" key="7">
    <source>
        <dbReference type="ARBA" id="ARBA00022723"/>
    </source>
</evidence>
<evidence type="ECO:0000256" key="6">
    <source>
        <dbReference type="ARBA" id="ARBA00022670"/>
    </source>
</evidence>
<dbReference type="InterPro" id="IPR035097">
    <property type="entry name" value="M29_N-terminal"/>
</dbReference>
<dbReference type="EMBL" id="JACHWB010000001">
    <property type="protein sequence ID" value="MBB3018009.1"/>
    <property type="molecule type" value="Genomic_DNA"/>
</dbReference>
<evidence type="ECO:0000256" key="9">
    <source>
        <dbReference type="ARBA" id="ARBA00023049"/>
    </source>
</evidence>
<comment type="similarity">
    <text evidence="4">Belongs to the peptidase M29 family.</text>
</comment>
<dbReference type="PANTHER" id="PTHR34448:SF3">
    <property type="entry name" value="AMINOPEPTIDASE AMPS"/>
    <property type="match status" value="1"/>
</dbReference>
<dbReference type="Proteomes" id="UP000532010">
    <property type="component" value="Unassembled WGS sequence"/>
</dbReference>
<dbReference type="Gene3D" id="3.40.1830.10">
    <property type="entry name" value="Thermophilic metalloprotease (M29)"/>
    <property type="match status" value="1"/>
</dbReference>
<dbReference type="InterPro" id="IPR000787">
    <property type="entry name" value="Peptidase_M29"/>
</dbReference>